<dbReference type="PROSITE" id="PS00708">
    <property type="entry name" value="PRO_ENDOPEP_SER"/>
    <property type="match status" value="1"/>
</dbReference>
<evidence type="ECO:0000256" key="2">
    <source>
        <dbReference type="ARBA" id="ARBA00005228"/>
    </source>
</evidence>
<dbReference type="Pfam" id="PF00326">
    <property type="entry name" value="Peptidase_S9"/>
    <property type="match status" value="1"/>
</dbReference>
<keyword evidence="6" id="KW-0720">Serine protease</keyword>
<feature type="domain" description="Peptidase S9A N-terminal" evidence="8">
    <location>
        <begin position="30"/>
        <end position="431"/>
    </location>
</feature>
<dbReference type="InterPro" id="IPR001375">
    <property type="entry name" value="Peptidase_S9_cat"/>
</dbReference>
<accession>A0ABS1KLS7</accession>
<dbReference type="InterPro" id="IPR029058">
    <property type="entry name" value="AB_hydrolase_fold"/>
</dbReference>
<dbReference type="Gene3D" id="2.130.10.120">
    <property type="entry name" value="Prolyl oligopeptidase, N-terminal domain"/>
    <property type="match status" value="1"/>
</dbReference>
<keyword evidence="5" id="KW-0378">Hydrolase</keyword>
<evidence type="ECO:0000259" key="7">
    <source>
        <dbReference type="Pfam" id="PF00326"/>
    </source>
</evidence>
<evidence type="ECO:0000256" key="1">
    <source>
        <dbReference type="ARBA" id="ARBA00001070"/>
    </source>
</evidence>
<evidence type="ECO:0000256" key="4">
    <source>
        <dbReference type="ARBA" id="ARBA00022670"/>
    </source>
</evidence>
<comment type="caution">
    <text evidence="9">The sequence shown here is derived from an EMBL/GenBank/DDBJ whole genome shotgun (WGS) entry which is preliminary data.</text>
</comment>
<gene>
    <name evidence="9" type="ORF">JI741_04240</name>
</gene>
<dbReference type="EMBL" id="JAERRB010000001">
    <property type="protein sequence ID" value="MBL0740411.1"/>
    <property type="molecule type" value="Genomic_DNA"/>
</dbReference>
<dbReference type="Pfam" id="PF02897">
    <property type="entry name" value="Peptidase_S9_N"/>
    <property type="match status" value="1"/>
</dbReference>
<dbReference type="Gene3D" id="3.40.50.1820">
    <property type="entry name" value="alpha/beta hydrolase"/>
    <property type="match status" value="1"/>
</dbReference>
<reference evidence="9 10" key="1">
    <citation type="submission" date="2021-01" db="EMBL/GenBank/DDBJ databases">
        <title>Chryseolinea sp. Jin1 Genome sequencing and assembly.</title>
        <authorList>
            <person name="Kim I."/>
        </authorList>
    </citation>
    <scope>NUCLEOTIDE SEQUENCE [LARGE SCALE GENOMIC DNA]</scope>
    <source>
        <strain evidence="9 10">Jin1</strain>
    </source>
</reference>
<protein>
    <recommendedName>
        <fullName evidence="3">prolyl oligopeptidase</fullName>
        <ecNumber evidence="3">3.4.21.26</ecNumber>
    </recommendedName>
</protein>
<keyword evidence="10" id="KW-1185">Reference proteome</keyword>
<evidence type="ECO:0000256" key="3">
    <source>
        <dbReference type="ARBA" id="ARBA00011897"/>
    </source>
</evidence>
<dbReference type="InterPro" id="IPR023302">
    <property type="entry name" value="Pept_S9A_N"/>
</dbReference>
<proteinExistence type="inferred from homology"/>
<sequence>MKELSILSCMMLFVVACSQKKDNITTMHYPDTKKGETVDHYFDEAVTDPYRWLEDDTAKETAEWVTAQNDVTFGYLDKIPFRAAIQERLKRLYNYERLGAPSKEGDFYYFSKNTGLQNQNVVYRKKTEDGTPEIFLDPNTFSKDGTTALAGLSFTSDGSLAAYLISEGGSDWRKAIVIKTADKTVVEDTLVDLKFTGISWRGNEGFYYSSYDKPKGSELSSKTPHHKLFYHKLGSPQSSDVLVFGGEETPRRYIFASLTEDERFLVVHAANSTTGNELYVQDLHNPQSKLTPVVNNFDNNHSIVENNGDVLILRTNLNAPNYRLVSVPAATPTPEHWKDLVPQTDNVIQSVGTAGKKMFVNYLKDASTLIRQYDYSGTFEHEVKLPGIGTAGGFGGKMEDDHVYYTFTSFTYPSSVFKLDIPTGASTLYEKPVVDFNPEAYETKQVFYTSKDGTKVPMFIVYKKGLALNGKNPTILYGYGGFDVSLTPNFNTSRIVWLENGGVFAQPNLRGGGEYGEAWHVAGTKLNKQNVFDDFIAAAEYLTRENYTSPEYLALAGGSNGGLLVGATMTQRPDLAKVALPDVGVMDMLRYHVFTAGAGWAYDYGTANDSKEMFEYLKRYSPVHALKPGTAYPATLVTTADHDDRVVPAHSFKFAATLQAAQGGTNPVLIRIATKSGHGASNLSKAMEVVADQYAFAWYAMGVLPPLAKKDM</sequence>
<feature type="domain" description="Peptidase S9 prolyl oligopeptidase catalytic" evidence="7">
    <location>
        <begin position="489"/>
        <end position="701"/>
    </location>
</feature>
<evidence type="ECO:0000313" key="10">
    <source>
        <dbReference type="Proteomes" id="UP000613030"/>
    </source>
</evidence>
<dbReference type="PRINTS" id="PR00862">
    <property type="entry name" value="PROLIGOPTASE"/>
</dbReference>
<name>A0ABS1KLS7_9BACT</name>
<evidence type="ECO:0000259" key="8">
    <source>
        <dbReference type="Pfam" id="PF02897"/>
    </source>
</evidence>
<dbReference type="PROSITE" id="PS51257">
    <property type="entry name" value="PROKAR_LIPOPROTEIN"/>
    <property type="match status" value="1"/>
</dbReference>
<dbReference type="SUPFAM" id="SSF53474">
    <property type="entry name" value="alpha/beta-Hydrolases"/>
    <property type="match status" value="1"/>
</dbReference>
<comment type="catalytic activity">
    <reaction evidence="1">
        <text>Hydrolysis of Pro-|-Xaa &gt;&gt; Ala-|-Xaa in oligopeptides.</text>
        <dbReference type="EC" id="3.4.21.26"/>
    </reaction>
</comment>
<organism evidence="9 10">
    <name type="scientific">Chryseolinea lacunae</name>
    <dbReference type="NCBI Taxonomy" id="2801331"/>
    <lineage>
        <taxon>Bacteria</taxon>
        <taxon>Pseudomonadati</taxon>
        <taxon>Bacteroidota</taxon>
        <taxon>Cytophagia</taxon>
        <taxon>Cytophagales</taxon>
        <taxon>Fulvivirgaceae</taxon>
        <taxon>Chryseolinea</taxon>
    </lineage>
</organism>
<dbReference type="PANTHER" id="PTHR42881">
    <property type="entry name" value="PROLYL ENDOPEPTIDASE"/>
    <property type="match status" value="1"/>
</dbReference>
<dbReference type="Proteomes" id="UP000613030">
    <property type="component" value="Unassembled WGS sequence"/>
</dbReference>
<dbReference type="InterPro" id="IPR002470">
    <property type="entry name" value="Peptidase_S9A"/>
</dbReference>
<evidence type="ECO:0000256" key="6">
    <source>
        <dbReference type="ARBA" id="ARBA00022825"/>
    </source>
</evidence>
<comment type="similarity">
    <text evidence="2">Belongs to the peptidase S9A family.</text>
</comment>
<keyword evidence="4" id="KW-0645">Protease</keyword>
<evidence type="ECO:0000313" key="9">
    <source>
        <dbReference type="EMBL" id="MBL0740411.1"/>
    </source>
</evidence>
<dbReference type="InterPro" id="IPR051167">
    <property type="entry name" value="Prolyl_oligopep/macrocyclase"/>
</dbReference>
<dbReference type="EC" id="3.4.21.26" evidence="3"/>
<dbReference type="InterPro" id="IPR002471">
    <property type="entry name" value="Pept_S9_AS"/>
</dbReference>
<dbReference type="PANTHER" id="PTHR42881:SF2">
    <property type="entry name" value="PROLYL ENDOPEPTIDASE"/>
    <property type="match status" value="1"/>
</dbReference>
<dbReference type="SUPFAM" id="SSF50993">
    <property type="entry name" value="Peptidase/esterase 'gauge' domain"/>
    <property type="match status" value="1"/>
</dbReference>
<dbReference type="RefSeq" id="WP_202007684.1">
    <property type="nucleotide sequence ID" value="NZ_JAERRB010000001.1"/>
</dbReference>
<evidence type="ECO:0000256" key="5">
    <source>
        <dbReference type="ARBA" id="ARBA00022801"/>
    </source>
</evidence>